<gene>
    <name evidence="4" type="ORF">KCMC57_41900</name>
</gene>
<dbReference type="Gene3D" id="3.40.630.30">
    <property type="match status" value="1"/>
</dbReference>
<dbReference type="InterPro" id="IPR000182">
    <property type="entry name" value="GNAT_dom"/>
</dbReference>
<name>A0AB33JZ30_9ACTN</name>
<evidence type="ECO:0000313" key="4">
    <source>
        <dbReference type="EMBL" id="BFP47822.1"/>
    </source>
</evidence>
<evidence type="ECO:0000256" key="1">
    <source>
        <dbReference type="ARBA" id="ARBA00022679"/>
    </source>
</evidence>
<dbReference type="AlphaFoldDB" id="A0AB33JZ30"/>
<keyword evidence="1" id="KW-0808">Transferase</keyword>
<dbReference type="PANTHER" id="PTHR43877">
    <property type="entry name" value="AMINOALKYLPHOSPHONATE N-ACETYLTRANSFERASE-RELATED-RELATED"/>
    <property type="match status" value="1"/>
</dbReference>
<dbReference type="RefSeq" id="WP_407990108.1">
    <property type="nucleotide sequence ID" value="NZ_AP035881.2"/>
</dbReference>
<dbReference type="GO" id="GO:0016747">
    <property type="term" value="F:acyltransferase activity, transferring groups other than amino-acyl groups"/>
    <property type="evidence" value="ECO:0007669"/>
    <property type="project" value="InterPro"/>
</dbReference>
<dbReference type="SUPFAM" id="SSF55729">
    <property type="entry name" value="Acyl-CoA N-acyltransferases (Nat)"/>
    <property type="match status" value="1"/>
</dbReference>
<evidence type="ECO:0000259" key="3">
    <source>
        <dbReference type="PROSITE" id="PS51186"/>
    </source>
</evidence>
<reference evidence="4" key="1">
    <citation type="submission" date="2024-07" db="EMBL/GenBank/DDBJ databases">
        <title>Complete genome sequences of cellulolytic bacteria, Kitasatospora sp. CMC57 and Streptomyces sp. CMC78, isolated from Japanese agricultural soil.</title>
        <authorList>
            <person name="Hashimoto T."/>
            <person name="Ito M."/>
            <person name="Iwamoto M."/>
            <person name="Fukahori D."/>
            <person name="Shoda T."/>
            <person name="Sakoda M."/>
            <person name="Morohoshi T."/>
            <person name="Mitsuboshi M."/>
            <person name="Nishizawa T."/>
        </authorList>
    </citation>
    <scope>NUCLEOTIDE SEQUENCE</scope>
    <source>
        <strain evidence="4">CMC57</strain>
    </source>
</reference>
<organism evidence="4">
    <name type="scientific">Kitasatospora sp. CMC57</name>
    <dbReference type="NCBI Taxonomy" id="3231513"/>
    <lineage>
        <taxon>Bacteria</taxon>
        <taxon>Bacillati</taxon>
        <taxon>Actinomycetota</taxon>
        <taxon>Actinomycetes</taxon>
        <taxon>Kitasatosporales</taxon>
        <taxon>Streptomycetaceae</taxon>
        <taxon>Kitasatospora</taxon>
    </lineage>
</organism>
<keyword evidence="2" id="KW-0012">Acyltransferase</keyword>
<proteinExistence type="predicted"/>
<evidence type="ECO:0000256" key="2">
    <source>
        <dbReference type="ARBA" id="ARBA00023315"/>
    </source>
</evidence>
<dbReference type="PROSITE" id="PS51186">
    <property type="entry name" value="GNAT"/>
    <property type="match status" value="1"/>
</dbReference>
<feature type="domain" description="N-acetyltransferase" evidence="3">
    <location>
        <begin position="15"/>
        <end position="166"/>
    </location>
</feature>
<dbReference type="InterPro" id="IPR050832">
    <property type="entry name" value="Bact_Acetyltransf"/>
</dbReference>
<sequence>MSTAPLNWTVSPIAVNHPEAAAVLYEYVDELASRYYRRPATPAEIAATLGDGADLREPHGTLLLAWDGAVPVGCVGLRWQGAGLAEGDAELTRMFVRQAARRGGAGARLVGAAEELARARGAGLVRLNSRKDLVEALALYRRLGYQPVEPYGDDPYAEVWFAKALG</sequence>
<accession>A0AB33JZ30</accession>
<dbReference type="InterPro" id="IPR016181">
    <property type="entry name" value="Acyl_CoA_acyltransferase"/>
</dbReference>
<dbReference type="Pfam" id="PF00583">
    <property type="entry name" value="Acetyltransf_1"/>
    <property type="match status" value="1"/>
</dbReference>
<dbReference type="PANTHER" id="PTHR43877:SF2">
    <property type="entry name" value="AMINOALKYLPHOSPHONATE N-ACETYLTRANSFERASE-RELATED"/>
    <property type="match status" value="1"/>
</dbReference>
<dbReference type="EMBL" id="AP035881">
    <property type="protein sequence ID" value="BFP47822.1"/>
    <property type="molecule type" value="Genomic_DNA"/>
</dbReference>
<protein>
    <recommendedName>
        <fullName evidence="3">N-acetyltransferase domain-containing protein</fullName>
    </recommendedName>
</protein>